<evidence type="ECO:0000313" key="9">
    <source>
        <dbReference type="Proteomes" id="UP000799779"/>
    </source>
</evidence>
<protein>
    <submittedName>
        <fullName evidence="8">Amp dependent CoA ligase</fullName>
    </submittedName>
</protein>
<gene>
    <name evidence="8" type="ORF">P154DRAFT_593994</name>
</gene>
<keyword evidence="4" id="KW-0547">Nucleotide-binding</keyword>
<dbReference type="InterPro" id="IPR000873">
    <property type="entry name" value="AMP-dep_synth/lig_dom"/>
</dbReference>
<evidence type="ECO:0000256" key="1">
    <source>
        <dbReference type="ARBA" id="ARBA00005179"/>
    </source>
</evidence>
<dbReference type="PROSITE" id="PS00455">
    <property type="entry name" value="AMP_BINDING"/>
    <property type="match status" value="1"/>
</dbReference>
<keyword evidence="5" id="KW-0067">ATP-binding</keyword>
<comment type="similarity">
    <text evidence="2">Belongs to the ATP-dependent AMP-binding enzyme family.</text>
</comment>
<dbReference type="InterPro" id="IPR042099">
    <property type="entry name" value="ANL_N_sf"/>
</dbReference>
<feature type="domain" description="AMP-binding enzyme C-terminal" evidence="7">
    <location>
        <begin position="431"/>
        <end position="507"/>
    </location>
</feature>
<name>A0A6A5W0Z2_9PLEO</name>
<evidence type="ECO:0000256" key="5">
    <source>
        <dbReference type="ARBA" id="ARBA00022840"/>
    </source>
</evidence>
<dbReference type="PANTHER" id="PTHR24096:SF317">
    <property type="entry name" value="ADENYLATE-FORMING ENZYME AFEA"/>
    <property type="match status" value="1"/>
</dbReference>
<reference evidence="8" key="1">
    <citation type="journal article" date="2020" name="Stud. Mycol.">
        <title>101 Dothideomycetes genomes: a test case for predicting lifestyles and emergence of pathogens.</title>
        <authorList>
            <person name="Haridas S."/>
            <person name="Albert R."/>
            <person name="Binder M."/>
            <person name="Bloem J."/>
            <person name="Labutti K."/>
            <person name="Salamov A."/>
            <person name="Andreopoulos B."/>
            <person name="Baker S."/>
            <person name="Barry K."/>
            <person name="Bills G."/>
            <person name="Bluhm B."/>
            <person name="Cannon C."/>
            <person name="Castanera R."/>
            <person name="Culley D."/>
            <person name="Daum C."/>
            <person name="Ezra D."/>
            <person name="Gonzalez J."/>
            <person name="Henrissat B."/>
            <person name="Kuo A."/>
            <person name="Liang C."/>
            <person name="Lipzen A."/>
            <person name="Lutzoni F."/>
            <person name="Magnuson J."/>
            <person name="Mondo S."/>
            <person name="Nolan M."/>
            <person name="Ohm R."/>
            <person name="Pangilinan J."/>
            <person name="Park H.-J."/>
            <person name="Ramirez L."/>
            <person name="Alfaro M."/>
            <person name="Sun H."/>
            <person name="Tritt A."/>
            <person name="Yoshinaga Y."/>
            <person name="Zwiers L.-H."/>
            <person name="Turgeon B."/>
            <person name="Goodwin S."/>
            <person name="Spatafora J."/>
            <person name="Crous P."/>
            <person name="Grigoriev I."/>
        </authorList>
    </citation>
    <scope>NUCLEOTIDE SEQUENCE</scope>
    <source>
        <strain evidence="8">CBS 123094</strain>
    </source>
</reference>
<dbReference type="GO" id="GO:0016405">
    <property type="term" value="F:CoA-ligase activity"/>
    <property type="evidence" value="ECO:0007669"/>
    <property type="project" value="TreeGrafter"/>
</dbReference>
<dbReference type="AlphaFoldDB" id="A0A6A5W0Z2"/>
<organism evidence="8 9">
    <name type="scientific">Amniculicola lignicola CBS 123094</name>
    <dbReference type="NCBI Taxonomy" id="1392246"/>
    <lineage>
        <taxon>Eukaryota</taxon>
        <taxon>Fungi</taxon>
        <taxon>Dikarya</taxon>
        <taxon>Ascomycota</taxon>
        <taxon>Pezizomycotina</taxon>
        <taxon>Dothideomycetes</taxon>
        <taxon>Pleosporomycetidae</taxon>
        <taxon>Pleosporales</taxon>
        <taxon>Amniculicolaceae</taxon>
        <taxon>Amniculicola</taxon>
    </lineage>
</organism>
<proteinExistence type="inferred from homology"/>
<sequence>MQNNFASWVLSHVDYNQDSPILIDASDPDKTLSFNQLRSQVQRLIAGLQAVGVRPGDCVCVNAFNSISYSVLYLGVIGAGAVFSGVNPSYSLHELVHHIKMVDAKLIVAEPSTQEKTLEAANSCDLPTSSVYAFNCHNNVTRDDVRSWLSLLQYGEAYFESCSNPDVTVAAYQTSSGTSGLPKAAMIPHSYLISQAQLRMADENIDYRVSRLTALPPMHAFATPIIPASIRQGYPTYIMRRYNEADFIAAIERHQITETYLPPPPVISIPKSRLATQKALESLRQVWWGGASVSYQNQTPFQKLLHEDGRLYPLWGMTELGWISSRTWPEKHQGDSVGRPFKDFEVRVVDDDGHIIRKSNISGELQIRAPYPMLGYIANPNADREVFGDDKDGRWVKSGDVGYIDEEGLIFIVDRKKDLIKVRGWQVSPAEVEGCIQQHPEVVDVGVIGVPDPIGTDEIVRAYIVRRCDSNLTRLDVSKHLAVILAGFKCPKEFIFTDFIPRNPTGKILRRLLREDIL</sequence>
<feature type="domain" description="AMP-dependent synthetase/ligase" evidence="6">
    <location>
        <begin position="16"/>
        <end position="376"/>
    </location>
</feature>
<accession>A0A6A5W0Z2</accession>
<dbReference type="PANTHER" id="PTHR24096">
    <property type="entry name" value="LONG-CHAIN-FATTY-ACID--COA LIGASE"/>
    <property type="match status" value="1"/>
</dbReference>
<dbReference type="GO" id="GO:0005524">
    <property type="term" value="F:ATP binding"/>
    <property type="evidence" value="ECO:0007669"/>
    <property type="project" value="UniProtKB-KW"/>
</dbReference>
<dbReference type="Gene3D" id="3.40.50.12780">
    <property type="entry name" value="N-terminal domain of ligase-like"/>
    <property type="match status" value="1"/>
</dbReference>
<evidence type="ECO:0000256" key="2">
    <source>
        <dbReference type="ARBA" id="ARBA00006432"/>
    </source>
</evidence>
<dbReference type="InterPro" id="IPR045851">
    <property type="entry name" value="AMP-bd_C_sf"/>
</dbReference>
<dbReference type="Pfam" id="PF00501">
    <property type="entry name" value="AMP-binding"/>
    <property type="match status" value="1"/>
</dbReference>
<keyword evidence="9" id="KW-1185">Reference proteome</keyword>
<keyword evidence="3 8" id="KW-0436">Ligase</keyword>
<dbReference type="Proteomes" id="UP000799779">
    <property type="component" value="Unassembled WGS sequence"/>
</dbReference>
<dbReference type="SUPFAM" id="SSF56801">
    <property type="entry name" value="Acetyl-CoA synthetase-like"/>
    <property type="match status" value="1"/>
</dbReference>
<evidence type="ECO:0000259" key="7">
    <source>
        <dbReference type="Pfam" id="PF13193"/>
    </source>
</evidence>
<dbReference type="EMBL" id="ML977769">
    <property type="protein sequence ID" value="KAF1992845.1"/>
    <property type="molecule type" value="Genomic_DNA"/>
</dbReference>
<dbReference type="InterPro" id="IPR020845">
    <property type="entry name" value="AMP-binding_CS"/>
</dbReference>
<dbReference type="Gene3D" id="3.30.300.30">
    <property type="match status" value="1"/>
</dbReference>
<evidence type="ECO:0000259" key="6">
    <source>
        <dbReference type="Pfam" id="PF00501"/>
    </source>
</evidence>
<dbReference type="InterPro" id="IPR025110">
    <property type="entry name" value="AMP-bd_C"/>
</dbReference>
<dbReference type="Pfam" id="PF13193">
    <property type="entry name" value="AMP-binding_C"/>
    <property type="match status" value="1"/>
</dbReference>
<comment type="pathway">
    <text evidence="1">Secondary metabolite biosynthesis.</text>
</comment>
<evidence type="ECO:0000256" key="4">
    <source>
        <dbReference type="ARBA" id="ARBA00022741"/>
    </source>
</evidence>
<evidence type="ECO:0000313" key="8">
    <source>
        <dbReference type="EMBL" id="KAF1992845.1"/>
    </source>
</evidence>
<dbReference type="OrthoDB" id="6509636at2759"/>
<dbReference type="GO" id="GO:0019748">
    <property type="term" value="P:secondary metabolic process"/>
    <property type="evidence" value="ECO:0007669"/>
    <property type="project" value="TreeGrafter"/>
</dbReference>
<evidence type="ECO:0000256" key="3">
    <source>
        <dbReference type="ARBA" id="ARBA00022598"/>
    </source>
</evidence>